<protein>
    <submittedName>
        <fullName evidence="2">Uncharacterized protein</fullName>
    </submittedName>
</protein>
<reference evidence="2 3" key="1">
    <citation type="journal article" date="2024" name="IMA Fungus">
        <title>Apiospora arundinis, a panoply of carbohydrate-active enzymes and secondary metabolites.</title>
        <authorList>
            <person name="Sorensen T."/>
            <person name="Petersen C."/>
            <person name="Muurmann A.T."/>
            <person name="Christiansen J.V."/>
            <person name="Brundto M.L."/>
            <person name="Overgaard C.K."/>
            <person name="Boysen A.T."/>
            <person name="Wollenberg R.D."/>
            <person name="Larsen T.O."/>
            <person name="Sorensen J.L."/>
            <person name="Nielsen K.L."/>
            <person name="Sondergaard T.E."/>
        </authorList>
    </citation>
    <scope>NUCLEOTIDE SEQUENCE [LARGE SCALE GENOMIC DNA]</scope>
    <source>
        <strain evidence="2 3">AAU 773</strain>
    </source>
</reference>
<sequence length="253" mass="27773">MPANNTYSGGLPSSRRSQSPVQEEYQWTRDRPPQHNHGNVPSGRAAGFSNQPADDLAQELDTMYVSGVRHDGATFQPPMGCSSPAHASNSYLAPSYPASYSHHRRRDVGIAVLTQAQDPCNFPLTSEALRVHDIAQGDDIIQYEHYLNQYSDWFTDSYGPPNDGHPSVPAGQPAAADLSDSMRIPRRTHSRTTDADWVVVPTAPETKLSRINEDIYGAGAGFNGDPAPATGDEIVMCDYVYEYDTPATTYQRQ</sequence>
<evidence type="ECO:0000256" key="1">
    <source>
        <dbReference type="SAM" id="MobiDB-lite"/>
    </source>
</evidence>
<comment type="caution">
    <text evidence="2">The sequence shown here is derived from an EMBL/GenBank/DDBJ whole genome shotgun (WGS) entry which is preliminary data.</text>
</comment>
<feature type="region of interest" description="Disordered" evidence="1">
    <location>
        <begin position="1"/>
        <end position="51"/>
    </location>
</feature>
<dbReference type="EMBL" id="JAPCWZ010000003">
    <property type="protein sequence ID" value="KAK8874928.1"/>
    <property type="molecule type" value="Genomic_DNA"/>
</dbReference>
<accession>A0ABR2JBK5</accession>
<organism evidence="2 3">
    <name type="scientific">Apiospora arundinis</name>
    <dbReference type="NCBI Taxonomy" id="335852"/>
    <lineage>
        <taxon>Eukaryota</taxon>
        <taxon>Fungi</taxon>
        <taxon>Dikarya</taxon>
        <taxon>Ascomycota</taxon>
        <taxon>Pezizomycotina</taxon>
        <taxon>Sordariomycetes</taxon>
        <taxon>Xylariomycetidae</taxon>
        <taxon>Amphisphaeriales</taxon>
        <taxon>Apiosporaceae</taxon>
        <taxon>Apiospora</taxon>
    </lineage>
</organism>
<evidence type="ECO:0000313" key="3">
    <source>
        <dbReference type="Proteomes" id="UP001390339"/>
    </source>
</evidence>
<name>A0ABR2JBK5_9PEZI</name>
<gene>
    <name evidence="2" type="ORF">PGQ11_005442</name>
</gene>
<keyword evidence="3" id="KW-1185">Reference proteome</keyword>
<proteinExistence type="predicted"/>
<evidence type="ECO:0000313" key="2">
    <source>
        <dbReference type="EMBL" id="KAK8874928.1"/>
    </source>
</evidence>
<dbReference type="Proteomes" id="UP001390339">
    <property type="component" value="Unassembled WGS sequence"/>
</dbReference>